<dbReference type="AlphaFoldDB" id="G7MY24"/>
<feature type="compositionally biased region" description="Basic and acidic residues" evidence="8">
    <location>
        <begin position="35"/>
        <end position="64"/>
    </location>
</feature>
<dbReference type="SMART" id="SM00527">
    <property type="entry name" value="HMG17"/>
    <property type="match status" value="1"/>
</dbReference>
<feature type="compositionally biased region" description="Polar residues" evidence="8">
    <location>
        <begin position="69"/>
        <end position="82"/>
    </location>
</feature>
<dbReference type="EMBL" id="CM001259">
    <property type="protein sequence ID" value="EHH27432.1"/>
    <property type="molecule type" value="Genomic_DNA"/>
</dbReference>
<evidence type="ECO:0000256" key="3">
    <source>
        <dbReference type="ARBA" id="ARBA00023125"/>
    </source>
</evidence>
<evidence type="ECO:0000256" key="5">
    <source>
        <dbReference type="ARBA" id="ARBA00037490"/>
    </source>
</evidence>
<evidence type="ECO:0000256" key="1">
    <source>
        <dbReference type="ARBA" id="ARBA00004123"/>
    </source>
</evidence>
<accession>G7MY24</accession>
<evidence type="ECO:0000256" key="2">
    <source>
        <dbReference type="ARBA" id="ARBA00007696"/>
    </source>
</evidence>
<dbReference type="PANTHER" id="PTHR23087:SF13">
    <property type="entry name" value="NON-HISTONE CHROMOSOMAL PROTEIN HMG-17"/>
    <property type="match status" value="1"/>
</dbReference>
<comment type="subcellular location">
    <subcellularLocation>
        <location evidence="1">Nucleus</location>
    </subcellularLocation>
</comment>
<feature type="region of interest" description="Disordered" evidence="8">
    <location>
        <begin position="1"/>
        <end position="90"/>
    </location>
</feature>
<evidence type="ECO:0000256" key="7">
    <source>
        <dbReference type="ARBA" id="ARBA00042290"/>
    </source>
</evidence>
<dbReference type="Pfam" id="PF01101">
    <property type="entry name" value="HMG14_17"/>
    <property type="match status" value="1"/>
</dbReference>
<evidence type="ECO:0000313" key="9">
    <source>
        <dbReference type="EMBL" id="EHH27432.1"/>
    </source>
</evidence>
<comment type="function">
    <text evidence="5">Binds to the inner side of the nucleosomal DNA thus altering the interaction between the DNA and the histone octamer. May be involved in the process which maintains transcribable genes in a unique chromatin conformation.</text>
</comment>
<sequence length="90" mass="9737">VPRRKTEGDAKGDRTNMKDEPQRGSTRFSAKPAPRKPEPKPKKAPEKKAEKVPKKEKGKAEAGKEGNNPAENGDSQTDQTQKAEGAADAK</sequence>
<feature type="non-terminal residue" evidence="9">
    <location>
        <position position="1"/>
    </location>
</feature>
<evidence type="ECO:0000256" key="4">
    <source>
        <dbReference type="ARBA" id="ARBA00023242"/>
    </source>
</evidence>
<dbReference type="GO" id="GO:0005634">
    <property type="term" value="C:nucleus"/>
    <property type="evidence" value="ECO:0007669"/>
    <property type="project" value="UniProtKB-SubCell"/>
</dbReference>
<evidence type="ECO:0000256" key="6">
    <source>
        <dbReference type="ARBA" id="ARBA00040304"/>
    </source>
</evidence>
<protein>
    <recommendedName>
        <fullName evidence="6">Non-histone chromosomal protein HMG-17</fullName>
    </recommendedName>
    <alternativeName>
        <fullName evidence="7">High mobility group nucleosome-binding domain-containing protein 2</fullName>
    </alternativeName>
</protein>
<reference evidence="9" key="1">
    <citation type="journal article" date="2011" name="Nat. Biotechnol.">
        <title>Genome sequencing and comparison of two nonhuman primate animal models, the cynomolgus and Chinese rhesus macaques.</title>
        <authorList>
            <person name="Yan G."/>
            <person name="Zhang G."/>
            <person name="Fang X."/>
            <person name="Zhang Y."/>
            <person name="Li C."/>
            <person name="Ling F."/>
            <person name="Cooper D.N."/>
            <person name="Li Q."/>
            <person name="Li Y."/>
            <person name="van Gool A.J."/>
            <person name="Du H."/>
            <person name="Chen J."/>
            <person name="Chen R."/>
            <person name="Zhang P."/>
            <person name="Huang Z."/>
            <person name="Thompson J.R."/>
            <person name="Meng Y."/>
            <person name="Bai Y."/>
            <person name="Wang J."/>
            <person name="Zhuo M."/>
            <person name="Wang T."/>
            <person name="Huang Y."/>
            <person name="Wei L."/>
            <person name="Li J."/>
            <person name="Wang Z."/>
            <person name="Hu H."/>
            <person name="Yang P."/>
            <person name="Le L."/>
            <person name="Stenson P.D."/>
            <person name="Li B."/>
            <person name="Liu X."/>
            <person name="Ball E.V."/>
            <person name="An N."/>
            <person name="Huang Q."/>
            <person name="Zhang Y."/>
            <person name="Fan W."/>
            <person name="Zhang X."/>
            <person name="Li Y."/>
            <person name="Wang W."/>
            <person name="Katze M.G."/>
            <person name="Su B."/>
            <person name="Nielsen R."/>
            <person name="Yang H."/>
            <person name="Wang J."/>
            <person name="Wang X."/>
            <person name="Wang J."/>
        </authorList>
    </citation>
    <scope>NUCLEOTIDE SEQUENCE [LARGE SCALE GENOMIC DNA]</scope>
    <source>
        <strain evidence="9">CR-5</strain>
    </source>
</reference>
<dbReference type="Proteomes" id="UP000013456">
    <property type="component" value="Chromosome 7"/>
</dbReference>
<proteinExistence type="inferred from homology"/>
<keyword evidence="4" id="KW-0539">Nucleus</keyword>
<dbReference type="GO" id="GO:0031492">
    <property type="term" value="F:nucleosomal DNA binding"/>
    <property type="evidence" value="ECO:0007669"/>
    <property type="project" value="InterPro"/>
</dbReference>
<gene>
    <name evidence="9" type="ORF">EGK_17627</name>
</gene>
<dbReference type="InterPro" id="IPR000079">
    <property type="entry name" value="HMGN_fam"/>
</dbReference>
<dbReference type="PANTHER" id="PTHR23087">
    <property type="entry name" value="NONHISTONE CHROMOSOMAL PROTEIN HMG"/>
    <property type="match status" value="1"/>
</dbReference>
<feature type="compositionally biased region" description="Basic and acidic residues" evidence="8">
    <location>
        <begin position="1"/>
        <end position="22"/>
    </location>
</feature>
<feature type="non-terminal residue" evidence="9">
    <location>
        <position position="90"/>
    </location>
</feature>
<comment type="similarity">
    <text evidence="2">Belongs to the HMGN family.</text>
</comment>
<organism evidence="9">
    <name type="scientific">Macaca mulatta</name>
    <name type="common">Rhesus macaque</name>
    <dbReference type="NCBI Taxonomy" id="9544"/>
    <lineage>
        <taxon>Eukaryota</taxon>
        <taxon>Metazoa</taxon>
        <taxon>Chordata</taxon>
        <taxon>Craniata</taxon>
        <taxon>Vertebrata</taxon>
        <taxon>Euteleostomi</taxon>
        <taxon>Mammalia</taxon>
        <taxon>Eutheria</taxon>
        <taxon>Euarchontoglires</taxon>
        <taxon>Primates</taxon>
        <taxon>Haplorrhini</taxon>
        <taxon>Catarrhini</taxon>
        <taxon>Cercopithecidae</taxon>
        <taxon>Cercopithecinae</taxon>
        <taxon>Macaca</taxon>
    </lineage>
</organism>
<dbReference type="PRINTS" id="PR00925">
    <property type="entry name" value="NONHISHMG17"/>
</dbReference>
<keyword evidence="3" id="KW-0238">DNA-binding</keyword>
<dbReference type="GO" id="GO:0000785">
    <property type="term" value="C:chromatin"/>
    <property type="evidence" value="ECO:0007669"/>
    <property type="project" value="InterPro"/>
</dbReference>
<name>G7MY24_MACMU</name>
<evidence type="ECO:0000256" key="8">
    <source>
        <dbReference type="SAM" id="MobiDB-lite"/>
    </source>
</evidence>